<keyword evidence="1" id="KW-0812">Transmembrane</keyword>
<dbReference type="AlphaFoldDB" id="Q0SC07"/>
<keyword evidence="1" id="KW-0472">Membrane</keyword>
<feature type="transmembrane region" description="Helical" evidence="1">
    <location>
        <begin position="95"/>
        <end position="114"/>
    </location>
</feature>
<proteinExistence type="predicted"/>
<name>Q0SC07_RHOJR</name>
<evidence type="ECO:0000313" key="2">
    <source>
        <dbReference type="EMBL" id="ABG94929.1"/>
    </source>
</evidence>
<dbReference type="HOGENOM" id="CLU_2036191_0_0_11"/>
<protein>
    <submittedName>
        <fullName evidence="2">Uncharacterized protein</fullName>
    </submittedName>
</protein>
<keyword evidence="1" id="KW-1133">Transmembrane helix</keyword>
<dbReference type="EMBL" id="CP000431">
    <property type="protein sequence ID" value="ABG94929.1"/>
    <property type="molecule type" value="Genomic_DNA"/>
</dbReference>
<dbReference type="KEGG" id="rha:RHA1_ro03126"/>
<evidence type="ECO:0000256" key="1">
    <source>
        <dbReference type="SAM" id="Phobius"/>
    </source>
</evidence>
<organism evidence="2 3">
    <name type="scientific">Rhodococcus jostii (strain RHA1)</name>
    <dbReference type="NCBI Taxonomy" id="101510"/>
    <lineage>
        <taxon>Bacteria</taxon>
        <taxon>Bacillati</taxon>
        <taxon>Actinomycetota</taxon>
        <taxon>Actinomycetes</taxon>
        <taxon>Mycobacteriales</taxon>
        <taxon>Nocardiaceae</taxon>
        <taxon>Rhodococcus</taxon>
    </lineage>
</organism>
<dbReference type="Proteomes" id="UP000008710">
    <property type="component" value="Chromosome"/>
</dbReference>
<reference evidence="3" key="1">
    <citation type="journal article" date="2006" name="Proc. Natl. Acad. Sci. U.S.A.">
        <title>The complete genome of Rhodococcus sp. RHA1 provides insights into a catabolic powerhouse.</title>
        <authorList>
            <person name="McLeod M.P."/>
            <person name="Warren R.L."/>
            <person name="Hsiao W.W.L."/>
            <person name="Araki N."/>
            <person name="Myhre M."/>
            <person name="Fernandes C."/>
            <person name="Miyazawa D."/>
            <person name="Wong W."/>
            <person name="Lillquist A.L."/>
            <person name="Wang D."/>
            <person name="Dosanjh M."/>
            <person name="Hara H."/>
            <person name="Petrescu A."/>
            <person name="Morin R.D."/>
            <person name="Yang G."/>
            <person name="Stott J.M."/>
            <person name="Schein J.E."/>
            <person name="Shin H."/>
            <person name="Smailus D."/>
            <person name="Siddiqui A.S."/>
            <person name="Marra M.A."/>
            <person name="Jones S.J.M."/>
            <person name="Holt R."/>
            <person name="Brinkman F.S.L."/>
            <person name="Miyauchi K."/>
            <person name="Fukuda M."/>
            <person name="Davies J.E."/>
            <person name="Mohn W.W."/>
            <person name="Eltis L.D."/>
        </authorList>
    </citation>
    <scope>NUCLEOTIDE SEQUENCE [LARGE SCALE GENOMIC DNA]</scope>
    <source>
        <strain evidence="3">RHA1</strain>
    </source>
</reference>
<accession>Q0SC07</accession>
<sequence length="121" mass="12990">MVNSPDGLCGSDSSAVTTDEQVKCAVVPMPYSGQSALLSAISQHSRHTIARDRPVDVIVIREPGRTRKVKRCSGVGYPSPNQPCSGKLLTEMPMINVLMMLLLLVVSVGGTAVVQRRSNNR</sequence>
<evidence type="ECO:0000313" key="3">
    <source>
        <dbReference type="Proteomes" id="UP000008710"/>
    </source>
</evidence>
<gene>
    <name evidence="2" type="ordered locus">RHA1_ro03126</name>
</gene>